<dbReference type="GO" id="GO:0006747">
    <property type="term" value="P:FAD biosynthetic process"/>
    <property type="evidence" value="ECO:0007669"/>
    <property type="project" value="UniProtKB-UniRule"/>
</dbReference>
<keyword evidence="3 14" id="KW-0285">Flavoprotein</keyword>
<dbReference type="Gene3D" id="2.40.30.30">
    <property type="entry name" value="Riboflavin kinase-like"/>
    <property type="match status" value="1"/>
</dbReference>
<name>A0A1Q8Q5Y2_9BACI</name>
<keyword evidence="6 14" id="KW-0548">Nucleotidyltransferase</keyword>
<dbReference type="PIRSF" id="PIRSF004491">
    <property type="entry name" value="FAD_Synth"/>
    <property type="match status" value="1"/>
</dbReference>
<dbReference type="OrthoDB" id="9803667at2"/>
<dbReference type="GO" id="GO:0008531">
    <property type="term" value="F:riboflavin kinase activity"/>
    <property type="evidence" value="ECO:0007669"/>
    <property type="project" value="UniProtKB-UniRule"/>
</dbReference>
<comment type="catalytic activity">
    <reaction evidence="13 14">
        <text>FMN + ATP + H(+) = FAD + diphosphate</text>
        <dbReference type="Rhea" id="RHEA:17237"/>
        <dbReference type="ChEBI" id="CHEBI:15378"/>
        <dbReference type="ChEBI" id="CHEBI:30616"/>
        <dbReference type="ChEBI" id="CHEBI:33019"/>
        <dbReference type="ChEBI" id="CHEBI:57692"/>
        <dbReference type="ChEBI" id="CHEBI:58210"/>
        <dbReference type="EC" id="2.7.7.2"/>
    </reaction>
</comment>
<evidence type="ECO:0000313" key="17">
    <source>
        <dbReference type="Proteomes" id="UP000185568"/>
    </source>
</evidence>
<dbReference type="GO" id="GO:0003919">
    <property type="term" value="F:FMN adenylyltransferase activity"/>
    <property type="evidence" value="ECO:0007669"/>
    <property type="project" value="UniProtKB-UniRule"/>
</dbReference>
<accession>A0A1Q8Q5Y2</accession>
<dbReference type="GO" id="GO:0005524">
    <property type="term" value="F:ATP binding"/>
    <property type="evidence" value="ECO:0007669"/>
    <property type="project" value="UniProtKB-UniRule"/>
</dbReference>
<evidence type="ECO:0000256" key="9">
    <source>
        <dbReference type="ARBA" id="ARBA00022827"/>
    </source>
</evidence>
<dbReference type="GO" id="GO:0009398">
    <property type="term" value="P:FMN biosynthetic process"/>
    <property type="evidence" value="ECO:0007669"/>
    <property type="project" value="UniProtKB-UniRule"/>
</dbReference>
<evidence type="ECO:0000256" key="7">
    <source>
        <dbReference type="ARBA" id="ARBA00022741"/>
    </source>
</evidence>
<evidence type="ECO:0000256" key="10">
    <source>
        <dbReference type="ARBA" id="ARBA00022840"/>
    </source>
</evidence>
<dbReference type="FunFam" id="3.40.50.620:FF:000021">
    <property type="entry name" value="Riboflavin biosynthesis protein"/>
    <property type="match status" value="1"/>
</dbReference>
<dbReference type="SUPFAM" id="SSF82114">
    <property type="entry name" value="Riboflavin kinase-like"/>
    <property type="match status" value="1"/>
</dbReference>
<dbReference type="UniPathway" id="UPA00276">
    <property type="reaction ID" value="UER00406"/>
</dbReference>
<evidence type="ECO:0000256" key="8">
    <source>
        <dbReference type="ARBA" id="ARBA00022777"/>
    </source>
</evidence>
<comment type="catalytic activity">
    <reaction evidence="12 14">
        <text>riboflavin + ATP = FMN + ADP + H(+)</text>
        <dbReference type="Rhea" id="RHEA:14357"/>
        <dbReference type="ChEBI" id="CHEBI:15378"/>
        <dbReference type="ChEBI" id="CHEBI:30616"/>
        <dbReference type="ChEBI" id="CHEBI:57986"/>
        <dbReference type="ChEBI" id="CHEBI:58210"/>
        <dbReference type="ChEBI" id="CHEBI:456216"/>
        <dbReference type="EC" id="2.7.1.26"/>
    </reaction>
</comment>
<evidence type="ECO:0000259" key="15">
    <source>
        <dbReference type="SMART" id="SM00904"/>
    </source>
</evidence>
<sequence length="320" mass="37064">METIMLRHPHEKKTDEFQPMALALGFFDGVHKGHQKVIRTAKQIADQHGWKSAVMTFDPHPSVVLGQKHRHIRHITPLEEKKRLIEELGVDYLFIVRFTSDFAALEPQQFIDEYIIGLNVRHVIAGFDYTYGRLGKGTMETIRFHSRGQFEYTTVKKLDLEEEKVSSTKVRELLSSGLVRDASDLLGRPYRMRGTVIHGDKRGRKMGFPTANIEPDDSYFLPLTGVYAVKMRVQNEWREGVCNVGYRPTFKSPDKPVLSIEVHIFQYSGDIYGEEVDVDWYIRLRGEQKFNGIEELSAQIEKDKQSAIRFFDKKRLDENS</sequence>
<dbReference type="NCBIfam" id="TIGR00125">
    <property type="entry name" value="cyt_tran_rel"/>
    <property type="match status" value="1"/>
</dbReference>
<dbReference type="EMBL" id="MSDU01000014">
    <property type="protein sequence ID" value="OLN22748.1"/>
    <property type="molecule type" value="Genomic_DNA"/>
</dbReference>
<comment type="pathway">
    <text evidence="1 14">Cofactor biosynthesis; FAD biosynthesis; FAD from FMN: step 1/1.</text>
</comment>
<dbReference type="Gene3D" id="3.40.50.620">
    <property type="entry name" value="HUPs"/>
    <property type="match status" value="1"/>
</dbReference>
<evidence type="ECO:0000256" key="2">
    <source>
        <dbReference type="ARBA" id="ARBA00005201"/>
    </source>
</evidence>
<evidence type="ECO:0000256" key="6">
    <source>
        <dbReference type="ARBA" id="ARBA00022695"/>
    </source>
</evidence>
<comment type="caution">
    <text evidence="16">The sequence shown here is derived from an EMBL/GenBank/DDBJ whole genome shotgun (WGS) entry which is preliminary data.</text>
</comment>
<dbReference type="Pfam" id="PF06574">
    <property type="entry name" value="FAD_syn"/>
    <property type="match status" value="1"/>
</dbReference>
<keyword evidence="5 14" id="KW-0808">Transferase</keyword>
<dbReference type="InterPro" id="IPR004821">
    <property type="entry name" value="Cyt_trans-like"/>
</dbReference>
<feature type="domain" description="Riboflavin kinase" evidence="15">
    <location>
        <begin position="185"/>
        <end position="312"/>
    </location>
</feature>
<evidence type="ECO:0000256" key="12">
    <source>
        <dbReference type="ARBA" id="ARBA00047880"/>
    </source>
</evidence>
<dbReference type="FunFam" id="2.40.30.30:FF:000004">
    <property type="entry name" value="Riboflavin biosynthesis protein"/>
    <property type="match status" value="1"/>
</dbReference>
<proteinExistence type="inferred from homology"/>
<dbReference type="NCBIfam" id="TIGR00083">
    <property type="entry name" value="ribF"/>
    <property type="match status" value="1"/>
</dbReference>
<evidence type="ECO:0000256" key="11">
    <source>
        <dbReference type="ARBA" id="ARBA00023268"/>
    </source>
</evidence>
<dbReference type="InterPro" id="IPR023465">
    <property type="entry name" value="Riboflavin_kinase_dom_sf"/>
</dbReference>
<keyword evidence="17" id="KW-1185">Reference proteome</keyword>
<evidence type="ECO:0000256" key="1">
    <source>
        <dbReference type="ARBA" id="ARBA00004726"/>
    </source>
</evidence>
<evidence type="ECO:0000256" key="13">
    <source>
        <dbReference type="ARBA" id="ARBA00049494"/>
    </source>
</evidence>
<dbReference type="PANTHER" id="PTHR22749:SF6">
    <property type="entry name" value="RIBOFLAVIN KINASE"/>
    <property type="match status" value="1"/>
</dbReference>
<dbReference type="STRING" id="1714264.BTO30_07395"/>
<dbReference type="Pfam" id="PF01687">
    <property type="entry name" value="Flavokinase"/>
    <property type="match status" value="1"/>
</dbReference>
<dbReference type="NCBIfam" id="NF004160">
    <property type="entry name" value="PRK05627.1-3"/>
    <property type="match status" value="1"/>
</dbReference>
<gene>
    <name evidence="16" type="ORF">BTO30_07395</name>
</gene>
<evidence type="ECO:0000313" key="16">
    <source>
        <dbReference type="EMBL" id="OLN22748.1"/>
    </source>
</evidence>
<evidence type="ECO:0000256" key="3">
    <source>
        <dbReference type="ARBA" id="ARBA00022630"/>
    </source>
</evidence>
<dbReference type="SMART" id="SM00904">
    <property type="entry name" value="Flavokinase"/>
    <property type="match status" value="1"/>
</dbReference>
<keyword evidence="9 14" id="KW-0274">FAD</keyword>
<comment type="pathway">
    <text evidence="2 14">Cofactor biosynthesis; FMN biosynthesis; FMN from riboflavin (ATP route): step 1/1.</text>
</comment>
<keyword evidence="11" id="KW-0511">Multifunctional enzyme</keyword>
<dbReference type="Proteomes" id="UP000185568">
    <property type="component" value="Unassembled WGS sequence"/>
</dbReference>
<keyword evidence="4 14" id="KW-0288">FMN</keyword>
<dbReference type="UniPathway" id="UPA00277">
    <property type="reaction ID" value="UER00407"/>
</dbReference>
<dbReference type="EC" id="2.7.1.26" evidence="14"/>
<keyword evidence="7 14" id="KW-0547">Nucleotide-binding</keyword>
<comment type="similarity">
    <text evidence="14">Belongs to the ribF family.</text>
</comment>
<dbReference type="InterPro" id="IPR015864">
    <property type="entry name" value="FAD_synthase"/>
</dbReference>
<dbReference type="InterPro" id="IPR015865">
    <property type="entry name" value="Riboflavin_kinase_bac/euk"/>
</dbReference>
<dbReference type="SUPFAM" id="SSF52374">
    <property type="entry name" value="Nucleotidylyl transferase"/>
    <property type="match status" value="1"/>
</dbReference>
<keyword evidence="8 14" id="KW-0418">Kinase</keyword>
<protein>
    <recommendedName>
        <fullName evidence="14">Riboflavin biosynthesis protein</fullName>
    </recommendedName>
    <domain>
        <recommendedName>
            <fullName evidence="14">Riboflavin kinase</fullName>
            <ecNumber evidence="14">2.7.1.26</ecNumber>
        </recommendedName>
        <alternativeName>
            <fullName evidence="14">Flavokinase</fullName>
        </alternativeName>
    </domain>
    <domain>
        <recommendedName>
            <fullName evidence="14">FMN adenylyltransferase</fullName>
            <ecNumber evidence="14">2.7.7.2</ecNumber>
        </recommendedName>
        <alternativeName>
            <fullName evidence="14">FAD pyrophosphorylase</fullName>
        </alternativeName>
        <alternativeName>
            <fullName evidence="14">FAD synthase</fullName>
        </alternativeName>
    </domain>
</protein>
<dbReference type="NCBIfam" id="NF004162">
    <property type="entry name" value="PRK05627.1-5"/>
    <property type="match status" value="1"/>
</dbReference>
<dbReference type="GO" id="GO:0009231">
    <property type="term" value="P:riboflavin biosynthetic process"/>
    <property type="evidence" value="ECO:0007669"/>
    <property type="project" value="InterPro"/>
</dbReference>
<dbReference type="AlphaFoldDB" id="A0A1Q8Q5Y2"/>
<dbReference type="CDD" id="cd02064">
    <property type="entry name" value="FAD_synthetase_N"/>
    <property type="match status" value="1"/>
</dbReference>
<dbReference type="EC" id="2.7.7.2" evidence="14"/>
<dbReference type="InterPro" id="IPR014729">
    <property type="entry name" value="Rossmann-like_a/b/a_fold"/>
</dbReference>
<dbReference type="InterPro" id="IPR002606">
    <property type="entry name" value="Riboflavin_kinase_bac"/>
</dbReference>
<evidence type="ECO:0000256" key="4">
    <source>
        <dbReference type="ARBA" id="ARBA00022643"/>
    </source>
</evidence>
<dbReference type="RefSeq" id="WP_075398090.1">
    <property type="nucleotide sequence ID" value="NZ_MSDU01000014.1"/>
</dbReference>
<organism evidence="16 17">
    <name type="scientific">Domibacillus antri</name>
    <dbReference type="NCBI Taxonomy" id="1714264"/>
    <lineage>
        <taxon>Bacteria</taxon>
        <taxon>Bacillati</taxon>
        <taxon>Bacillota</taxon>
        <taxon>Bacilli</taxon>
        <taxon>Bacillales</taxon>
        <taxon>Bacillaceae</taxon>
        <taxon>Domibacillus</taxon>
    </lineage>
</organism>
<dbReference type="NCBIfam" id="NF004161">
    <property type="entry name" value="PRK05627.1-4"/>
    <property type="match status" value="1"/>
</dbReference>
<dbReference type="PANTHER" id="PTHR22749">
    <property type="entry name" value="RIBOFLAVIN KINASE/FMN ADENYLYLTRANSFERASE"/>
    <property type="match status" value="1"/>
</dbReference>
<evidence type="ECO:0000256" key="14">
    <source>
        <dbReference type="PIRNR" id="PIRNR004491"/>
    </source>
</evidence>
<dbReference type="InterPro" id="IPR023468">
    <property type="entry name" value="Riboflavin_kinase"/>
</dbReference>
<keyword evidence="10 14" id="KW-0067">ATP-binding</keyword>
<evidence type="ECO:0000256" key="5">
    <source>
        <dbReference type="ARBA" id="ARBA00022679"/>
    </source>
</evidence>
<reference evidence="16 17" key="1">
    <citation type="submission" date="2016-12" db="EMBL/GenBank/DDBJ databases">
        <title>Domibacillus antri genome sequencing.</title>
        <authorList>
            <person name="Verma A."/>
            <person name="Krishnamurthi S."/>
        </authorList>
    </citation>
    <scope>NUCLEOTIDE SEQUENCE [LARGE SCALE GENOMIC DNA]</scope>
    <source>
        <strain evidence="16 17">XD80</strain>
    </source>
</reference>